<dbReference type="InterPro" id="IPR013858">
    <property type="entry name" value="Peptidase_M10B_C"/>
</dbReference>
<feature type="non-terminal residue" evidence="6">
    <location>
        <position position="1"/>
    </location>
</feature>
<feature type="domain" description="Peptidase M10 serralysin C-terminal" evidence="5">
    <location>
        <begin position="57"/>
        <end position="120"/>
    </location>
</feature>
<evidence type="ECO:0000256" key="3">
    <source>
        <dbReference type="ARBA" id="ARBA00022525"/>
    </source>
</evidence>
<comment type="cofactor">
    <cofactor evidence="1">
        <name>Ca(2+)</name>
        <dbReference type="ChEBI" id="CHEBI:29108"/>
    </cofactor>
</comment>
<evidence type="ECO:0000256" key="4">
    <source>
        <dbReference type="ARBA" id="ARBA00022737"/>
    </source>
</evidence>
<evidence type="ECO:0000256" key="1">
    <source>
        <dbReference type="ARBA" id="ARBA00001913"/>
    </source>
</evidence>
<sequence length="165" mass="17846">DMDRDHIYEVTVVGQDASGAEVSQISFELVVTQEDATWQVIGSDEADMIYSDLLRVYGNSGNDVIQDGAGVQHLYGGAGSDTFRFVSADNAEDVIEDFEIASDTIDLSAWGVSSPEAVGFSISEAIDDQGISHGIIVSFNEERIRLSNLTANDIINLDESNFIFA</sequence>
<comment type="subcellular location">
    <subcellularLocation>
        <location evidence="2">Secreted</location>
    </subcellularLocation>
</comment>
<proteinExistence type="predicted"/>
<dbReference type="PRINTS" id="PR00313">
    <property type="entry name" value="CABNDNGRPT"/>
</dbReference>
<dbReference type="AlphaFoldDB" id="A0A1G5RF19"/>
<dbReference type="InterPro" id="IPR011049">
    <property type="entry name" value="Serralysin-like_metalloprot_C"/>
</dbReference>
<dbReference type="Gene3D" id="2.150.10.10">
    <property type="entry name" value="Serralysin-like metalloprotease, C-terminal"/>
    <property type="match status" value="1"/>
</dbReference>
<dbReference type="Pfam" id="PF08548">
    <property type="entry name" value="Peptidase_M10_C"/>
    <property type="match status" value="1"/>
</dbReference>
<protein>
    <submittedName>
        <fullName evidence="6">Type I secretion C-terminal target domain (VC_A0849 subclass)</fullName>
    </submittedName>
</protein>
<accession>A0A1G5RF19</accession>
<dbReference type="InterPro" id="IPR001343">
    <property type="entry name" value="Hemolysn_Ca-bd"/>
</dbReference>
<dbReference type="EMBL" id="FMWG01000015">
    <property type="protein sequence ID" value="SCZ72653.1"/>
    <property type="molecule type" value="Genomic_DNA"/>
</dbReference>
<dbReference type="Pfam" id="PF00353">
    <property type="entry name" value="HemolysinCabind"/>
    <property type="match status" value="1"/>
</dbReference>
<gene>
    <name evidence="6" type="ORF">SAMN04488118_1151</name>
</gene>
<evidence type="ECO:0000256" key="2">
    <source>
        <dbReference type="ARBA" id="ARBA00004613"/>
    </source>
</evidence>
<organism evidence="6 7">
    <name type="scientific">Epibacterium ulvae</name>
    <dbReference type="NCBI Taxonomy" id="1156985"/>
    <lineage>
        <taxon>Bacteria</taxon>
        <taxon>Pseudomonadati</taxon>
        <taxon>Pseudomonadota</taxon>
        <taxon>Alphaproteobacteria</taxon>
        <taxon>Rhodobacterales</taxon>
        <taxon>Roseobacteraceae</taxon>
        <taxon>Epibacterium</taxon>
    </lineage>
</organism>
<evidence type="ECO:0000313" key="7">
    <source>
        <dbReference type="Proteomes" id="UP000198767"/>
    </source>
</evidence>
<keyword evidence="4" id="KW-0677">Repeat</keyword>
<dbReference type="Proteomes" id="UP000198767">
    <property type="component" value="Unassembled WGS sequence"/>
</dbReference>
<dbReference type="RefSeq" id="WP_170830515.1">
    <property type="nucleotide sequence ID" value="NZ_FMWG01000015.1"/>
</dbReference>
<evidence type="ECO:0000313" key="6">
    <source>
        <dbReference type="EMBL" id="SCZ72653.1"/>
    </source>
</evidence>
<dbReference type="GO" id="GO:0005509">
    <property type="term" value="F:calcium ion binding"/>
    <property type="evidence" value="ECO:0007669"/>
    <property type="project" value="InterPro"/>
</dbReference>
<dbReference type="SUPFAM" id="SSF51120">
    <property type="entry name" value="beta-Roll"/>
    <property type="match status" value="1"/>
</dbReference>
<keyword evidence="7" id="KW-1185">Reference proteome</keyword>
<name>A0A1G5RF19_9RHOB</name>
<evidence type="ECO:0000259" key="5">
    <source>
        <dbReference type="Pfam" id="PF08548"/>
    </source>
</evidence>
<dbReference type="GO" id="GO:0005615">
    <property type="term" value="C:extracellular space"/>
    <property type="evidence" value="ECO:0007669"/>
    <property type="project" value="InterPro"/>
</dbReference>
<keyword evidence="3" id="KW-0964">Secreted</keyword>
<reference evidence="6 7" key="1">
    <citation type="submission" date="2016-10" db="EMBL/GenBank/DDBJ databases">
        <authorList>
            <person name="de Groot N.N."/>
        </authorList>
    </citation>
    <scope>NUCLEOTIDE SEQUENCE [LARGE SCALE GENOMIC DNA]</scope>
    <source>
        <strain evidence="6 7">U95</strain>
    </source>
</reference>